<dbReference type="GO" id="GO:0006400">
    <property type="term" value="P:tRNA modification"/>
    <property type="evidence" value="ECO:0007669"/>
    <property type="project" value="InterPro"/>
</dbReference>
<accession>A0A2A4AIB7</accession>
<dbReference type="InterPro" id="IPR049940">
    <property type="entry name" value="GluQ/Sye"/>
</dbReference>
<evidence type="ECO:0000256" key="8">
    <source>
        <dbReference type="RuleBase" id="RU363037"/>
    </source>
</evidence>
<dbReference type="GO" id="GO:0008270">
    <property type="term" value="F:zinc ion binding"/>
    <property type="evidence" value="ECO:0007669"/>
    <property type="project" value="UniProtKB-UniRule"/>
</dbReference>
<feature type="domain" description="Glutamyl/glutaminyl-tRNA synthetase class Ib catalytic" evidence="9">
    <location>
        <begin position="9"/>
        <end position="293"/>
    </location>
</feature>
<comment type="similarity">
    <text evidence="7">Belongs to the class-I aminoacyl-tRNA synthetase family. GluQ subfamily.</text>
</comment>
<dbReference type="AlphaFoldDB" id="A0A2A4AIB7"/>
<dbReference type="Pfam" id="PF00749">
    <property type="entry name" value="tRNA-synt_1c"/>
    <property type="match status" value="1"/>
</dbReference>
<dbReference type="GO" id="GO:0004818">
    <property type="term" value="F:glutamate-tRNA ligase activity"/>
    <property type="evidence" value="ECO:0007669"/>
    <property type="project" value="TreeGrafter"/>
</dbReference>
<reference evidence="10 11" key="1">
    <citation type="submission" date="2017-09" db="EMBL/GenBank/DDBJ databases">
        <title>Draft Genome Sequence of Corynebacterium accolens AH4003.</title>
        <authorList>
            <person name="Chen Y."/>
            <person name="Oosthuysen W.F."/>
            <person name="Kelley S."/>
            <person name="Horswill A."/>
        </authorList>
    </citation>
    <scope>NUCLEOTIDE SEQUENCE [LARGE SCALE GENOMIC DNA]</scope>
    <source>
        <strain evidence="10 11">AH4003</strain>
    </source>
</reference>
<dbReference type="Proteomes" id="UP000218690">
    <property type="component" value="Unassembled WGS sequence"/>
</dbReference>
<feature type="binding site" evidence="7">
    <location>
        <position position="97"/>
    </location>
    <ligand>
        <name>Zn(2+)</name>
        <dbReference type="ChEBI" id="CHEBI:29105"/>
    </ligand>
</feature>
<feature type="binding site" evidence="7">
    <location>
        <position position="122"/>
    </location>
    <ligand>
        <name>Zn(2+)</name>
        <dbReference type="ChEBI" id="CHEBI:29105"/>
    </ligand>
</feature>
<evidence type="ECO:0000256" key="7">
    <source>
        <dbReference type="HAMAP-Rule" id="MF_01428"/>
    </source>
</evidence>
<keyword evidence="4 7" id="KW-0862">Zinc</keyword>
<dbReference type="NCBIfam" id="NF004315">
    <property type="entry name" value="PRK05710.1-4"/>
    <property type="match status" value="1"/>
</dbReference>
<evidence type="ECO:0000256" key="3">
    <source>
        <dbReference type="ARBA" id="ARBA00022741"/>
    </source>
</evidence>
<dbReference type="GO" id="GO:0006424">
    <property type="term" value="P:glutamyl-tRNA aminoacylation"/>
    <property type="evidence" value="ECO:0007669"/>
    <property type="project" value="InterPro"/>
</dbReference>
<dbReference type="NCBIfam" id="NF004314">
    <property type="entry name" value="PRK05710.1-3"/>
    <property type="match status" value="1"/>
</dbReference>
<comment type="caution">
    <text evidence="10">The sequence shown here is derived from an EMBL/GenBank/DDBJ whole genome shotgun (WGS) entry which is preliminary data.</text>
</comment>
<keyword evidence="2 7" id="KW-0479">Metal-binding</keyword>
<proteinExistence type="inferred from homology"/>
<comment type="cofactor">
    <cofactor evidence="7">
        <name>Zn(2+)</name>
        <dbReference type="ChEBI" id="CHEBI:29105"/>
    </cofactor>
    <text evidence="7">Binds 1 zinc ion per subunit.</text>
</comment>
<dbReference type="GO" id="GO:0005829">
    <property type="term" value="C:cytosol"/>
    <property type="evidence" value="ECO:0007669"/>
    <property type="project" value="TreeGrafter"/>
</dbReference>
<evidence type="ECO:0000259" key="9">
    <source>
        <dbReference type="Pfam" id="PF00749"/>
    </source>
</evidence>
<feature type="binding site" evidence="7">
    <location>
        <position position="99"/>
    </location>
    <ligand>
        <name>Zn(2+)</name>
        <dbReference type="ChEBI" id="CHEBI:29105"/>
    </ligand>
</feature>
<gene>
    <name evidence="7" type="primary">gluQ</name>
    <name evidence="10" type="ORF">COM45_11305</name>
</gene>
<dbReference type="NCBIfam" id="TIGR03838">
    <property type="entry name" value="queuosine_YadB"/>
    <property type="match status" value="1"/>
</dbReference>
<sequence length="314" mass="35125">MNSHTHAGRYAPSPSGDLHFGNLRTALLAWLFARSSGRRFVVRIEDIDKQRSSLDAAQRQLEDLATLGIDWDGEVIYQQDREAAYSAALEKLPYYECFCSRKDIQEAARAPHAIPGQYPGTCRYLDEETKTQKRGELAAQSRVPSLRLRAETNQFTIQDKLHGNYTGDVDDFILRRGGQVTDIDNPKTDWAYNLAVVVDDIYQGVDQVVRGDDLLSSAPRQAYLASLLGQPAPEFVHVPLVLNAEGKRLSKRDGAVTLRQLLEFYTPEQVVGQMAHSLGYTAASAHELLEKFQPEALSTQPYEWSDGRRGAAQD</sequence>
<dbReference type="InterPro" id="IPR022380">
    <property type="entry name" value="Glu-Q_tRNA(Asp)_Synthase"/>
</dbReference>
<keyword evidence="1 7" id="KW-0436">Ligase</keyword>
<dbReference type="EMBL" id="NWBP01000035">
    <property type="protein sequence ID" value="PCC81946.1"/>
    <property type="molecule type" value="Genomic_DNA"/>
</dbReference>
<keyword evidence="3 7" id="KW-0547">Nucleotide-binding</keyword>
<keyword evidence="5 7" id="KW-0067">ATP-binding</keyword>
<dbReference type="PANTHER" id="PTHR43311:SF1">
    <property type="entry name" value="GLUTAMYL-Q TRNA(ASP) SYNTHETASE"/>
    <property type="match status" value="1"/>
</dbReference>
<evidence type="ECO:0000256" key="5">
    <source>
        <dbReference type="ARBA" id="ARBA00022840"/>
    </source>
</evidence>
<feature type="binding site" evidence="7">
    <location>
        <position position="45"/>
    </location>
    <ligand>
        <name>L-glutamate</name>
        <dbReference type="ChEBI" id="CHEBI:29985"/>
    </ligand>
</feature>
<evidence type="ECO:0000256" key="1">
    <source>
        <dbReference type="ARBA" id="ARBA00022598"/>
    </source>
</evidence>
<dbReference type="HAMAP" id="MF_01428">
    <property type="entry name" value="Glu_Q_tRNA_synth"/>
    <property type="match status" value="1"/>
</dbReference>
<feature type="binding site" evidence="7">
    <location>
        <position position="251"/>
    </location>
    <ligand>
        <name>ATP</name>
        <dbReference type="ChEBI" id="CHEBI:30616"/>
    </ligand>
</feature>
<dbReference type="InterPro" id="IPR014729">
    <property type="entry name" value="Rossmann-like_a/b/a_fold"/>
</dbReference>
<comment type="function">
    <text evidence="7">Catalyzes the tRNA-independent activation of glutamate in presence of ATP and the subsequent transfer of glutamate onto a tRNA(Asp). Glutamate is transferred on the 2-amino-5-(4,5-dihydroxy-2-cyclopenten-1-yl) moiety of the queuosine in the wobble position of the QUC anticodon.</text>
</comment>
<dbReference type="InterPro" id="IPR020058">
    <property type="entry name" value="Glu/Gln-tRNA-synth_Ib_cat-dom"/>
</dbReference>
<feature type="binding site" evidence="7">
    <location>
        <position position="210"/>
    </location>
    <ligand>
        <name>L-glutamate</name>
        <dbReference type="ChEBI" id="CHEBI:29985"/>
    </ligand>
</feature>
<dbReference type="SUPFAM" id="SSF52374">
    <property type="entry name" value="Nucleotidylyl transferase"/>
    <property type="match status" value="1"/>
</dbReference>
<feature type="binding site" evidence="7">
    <location>
        <begin position="9"/>
        <end position="13"/>
    </location>
    <ligand>
        <name>L-glutamate</name>
        <dbReference type="ChEBI" id="CHEBI:29985"/>
    </ligand>
</feature>
<feature type="binding site" evidence="7">
    <location>
        <position position="192"/>
    </location>
    <ligand>
        <name>L-glutamate</name>
        <dbReference type="ChEBI" id="CHEBI:29985"/>
    </ligand>
</feature>
<evidence type="ECO:0000313" key="11">
    <source>
        <dbReference type="Proteomes" id="UP000218690"/>
    </source>
</evidence>
<evidence type="ECO:0000256" key="6">
    <source>
        <dbReference type="ARBA" id="ARBA00023146"/>
    </source>
</evidence>
<dbReference type="GO" id="GO:0005524">
    <property type="term" value="F:ATP binding"/>
    <property type="evidence" value="ECO:0007669"/>
    <property type="project" value="UniProtKB-KW"/>
</dbReference>
<dbReference type="PANTHER" id="PTHR43311">
    <property type="entry name" value="GLUTAMATE--TRNA LIGASE"/>
    <property type="match status" value="1"/>
</dbReference>
<name>A0A2A4AIB7_9CORY</name>
<feature type="short sequence motif" description="'HIGH' region" evidence="7">
    <location>
        <begin position="12"/>
        <end position="22"/>
    </location>
</feature>
<dbReference type="InterPro" id="IPR000924">
    <property type="entry name" value="Glu/Gln-tRNA-synth"/>
</dbReference>
<evidence type="ECO:0000256" key="2">
    <source>
        <dbReference type="ARBA" id="ARBA00022723"/>
    </source>
</evidence>
<dbReference type="PRINTS" id="PR00987">
    <property type="entry name" value="TRNASYNTHGLU"/>
</dbReference>
<keyword evidence="6 7" id="KW-0030">Aminoacyl-tRNA synthetase</keyword>
<feature type="binding site" evidence="7">
    <location>
        <position position="118"/>
    </location>
    <ligand>
        <name>Zn(2+)</name>
        <dbReference type="ChEBI" id="CHEBI:29105"/>
    </ligand>
</feature>
<evidence type="ECO:0000313" key="10">
    <source>
        <dbReference type="EMBL" id="PCC81946.1"/>
    </source>
</evidence>
<organism evidence="10 11">
    <name type="scientific">Corynebacterium accolens</name>
    <dbReference type="NCBI Taxonomy" id="38284"/>
    <lineage>
        <taxon>Bacteria</taxon>
        <taxon>Bacillati</taxon>
        <taxon>Actinomycetota</taxon>
        <taxon>Actinomycetes</taxon>
        <taxon>Mycobacteriales</taxon>
        <taxon>Corynebacteriaceae</taxon>
        <taxon>Corynebacterium</taxon>
    </lineage>
</organism>
<evidence type="ECO:0000256" key="4">
    <source>
        <dbReference type="ARBA" id="ARBA00022833"/>
    </source>
</evidence>
<keyword evidence="8" id="KW-0648">Protein biosynthesis</keyword>
<protein>
    <recommendedName>
        <fullName evidence="7">Glutamyl-Q tRNA(Asp) synthetase</fullName>
        <shortName evidence="7">Glu-Q-RSs</shortName>
        <ecNumber evidence="7">6.1.1.-</ecNumber>
    </recommendedName>
</protein>
<dbReference type="Gene3D" id="3.40.50.620">
    <property type="entry name" value="HUPs"/>
    <property type="match status" value="1"/>
</dbReference>
<feature type="short sequence motif" description="'KMSKS' region" evidence="7">
    <location>
        <begin position="248"/>
        <end position="252"/>
    </location>
</feature>
<dbReference type="EC" id="6.1.1.-" evidence="7"/>